<dbReference type="CDD" id="cd16377">
    <property type="entry name" value="23S_rRNA_IVP_like"/>
    <property type="match status" value="1"/>
</dbReference>
<dbReference type="EMBL" id="PFMD01000021">
    <property type="protein sequence ID" value="PIY97026.1"/>
    <property type="molecule type" value="Genomic_DNA"/>
</dbReference>
<dbReference type="SUPFAM" id="SSF158446">
    <property type="entry name" value="IVS-encoded protein-like"/>
    <property type="match status" value="1"/>
</dbReference>
<dbReference type="Proteomes" id="UP000230779">
    <property type="component" value="Unassembled WGS sequence"/>
</dbReference>
<dbReference type="AlphaFoldDB" id="A0A2M7RKW6"/>
<gene>
    <name evidence="1" type="ORF">COY66_01675</name>
</gene>
<name>A0A2M7RKW6_9BACT</name>
<evidence type="ECO:0000313" key="1">
    <source>
        <dbReference type="EMBL" id="PIY97026.1"/>
    </source>
</evidence>
<dbReference type="PANTHER" id="PTHR38471:SF2">
    <property type="entry name" value="FOUR HELIX BUNDLE PROTEIN"/>
    <property type="match status" value="1"/>
</dbReference>
<dbReference type="NCBIfam" id="TIGR02436">
    <property type="entry name" value="four helix bundle protein"/>
    <property type="match status" value="1"/>
</dbReference>
<dbReference type="Gene3D" id="1.20.1440.60">
    <property type="entry name" value="23S rRNA-intervening sequence"/>
    <property type="match status" value="1"/>
</dbReference>
<dbReference type="PANTHER" id="PTHR38471">
    <property type="entry name" value="FOUR HELIX BUNDLE PROTEIN"/>
    <property type="match status" value="1"/>
</dbReference>
<evidence type="ECO:0000313" key="2">
    <source>
        <dbReference type="Proteomes" id="UP000230779"/>
    </source>
</evidence>
<comment type="caution">
    <text evidence="1">The sequence shown here is derived from an EMBL/GenBank/DDBJ whole genome shotgun (WGS) entry which is preliminary data.</text>
</comment>
<accession>A0A2M7RKW6</accession>
<reference evidence="1 2" key="1">
    <citation type="submission" date="2017-09" db="EMBL/GenBank/DDBJ databases">
        <title>Depth-based differentiation of microbial function through sediment-hosted aquifers and enrichment of novel symbionts in the deep terrestrial subsurface.</title>
        <authorList>
            <person name="Probst A.J."/>
            <person name="Ladd B."/>
            <person name="Jarett J.K."/>
            <person name="Geller-Mcgrath D.E."/>
            <person name="Sieber C.M."/>
            <person name="Emerson J.B."/>
            <person name="Anantharaman K."/>
            <person name="Thomas B.C."/>
            <person name="Malmstrom R."/>
            <person name="Stieglmeier M."/>
            <person name="Klingl A."/>
            <person name="Woyke T."/>
            <person name="Ryan C.M."/>
            <person name="Banfield J.F."/>
        </authorList>
    </citation>
    <scope>NUCLEOTIDE SEQUENCE [LARGE SCALE GENOMIC DNA]</scope>
    <source>
        <strain evidence="1">CG_4_10_14_0_8_um_filter_42_10</strain>
    </source>
</reference>
<dbReference type="Pfam" id="PF05635">
    <property type="entry name" value="23S_rRNA_IVP"/>
    <property type="match status" value="1"/>
</dbReference>
<dbReference type="InterPro" id="IPR012657">
    <property type="entry name" value="23S_rRNA-intervening_sequence"/>
</dbReference>
<sequence>MAQKFYDLTIWKEGHALLMEIYKVTAEFPKEEQYSLIDQIRRSANSVIANIAEAHGRYYFADKIRTLYNSRAEVEETQSHLRVALGLKYLTKKNFQILDKRYENLCKSINNFINSLYQQKK</sequence>
<dbReference type="InterPro" id="IPR036583">
    <property type="entry name" value="23S_rRNA_IVS_sf"/>
</dbReference>
<protein>
    <submittedName>
        <fullName evidence="1">Four helix bundle protein</fullName>
    </submittedName>
</protein>
<proteinExistence type="predicted"/>
<organism evidence="1 2">
    <name type="scientific">Candidatus Kerfeldbacteria bacterium CG_4_10_14_0_8_um_filter_42_10</name>
    <dbReference type="NCBI Taxonomy" id="2014248"/>
    <lineage>
        <taxon>Bacteria</taxon>
        <taxon>Candidatus Kerfeldiibacteriota</taxon>
    </lineage>
</organism>